<dbReference type="Gene3D" id="1.20.1440.40">
    <property type="entry name" value="YqcC-like"/>
    <property type="match status" value="1"/>
</dbReference>
<evidence type="ECO:0000259" key="1">
    <source>
        <dbReference type="Pfam" id="PF04287"/>
    </source>
</evidence>
<sequence>MNSEVLIQLDELEACLKAAGLWQDSPISAEALSSVEPFCCDTMAFEQWLQFVFLNKIRDMVAKGEALPTNMAIAPMAEMVLSDHLYFNAVHQCLKNLDSTFAKEC</sequence>
<dbReference type="GO" id="GO:0044010">
    <property type="term" value="P:single-species biofilm formation"/>
    <property type="evidence" value="ECO:0007669"/>
    <property type="project" value="TreeGrafter"/>
</dbReference>
<protein>
    <recommendedName>
        <fullName evidence="1">YqcC-like domain-containing protein</fullName>
    </recommendedName>
</protein>
<reference evidence="2 3" key="1">
    <citation type="submission" date="2015-06" db="EMBL/GenBank/DDBJ databases">
        <title>Genome sequence of Pseudoalteromonas peptidolytica.</title>
        <authorList>
            <person name="Xie B.-B."/>
            <person name="Rong J.-C."/>
            <person name="Qin Q.-L."/>
            <person name="Zhang Y.-Z."/>
        </authorList>
    </citation>
    <scope>NUCLEOTIDE SEQUENCE [LARGE SCALE GENOMIC DNA]</scope>
    <source>
        <strain evidence="2 3">F12-50-A1</strain>
    </source>
</reference>
<dbReference type="AlphaFoldDB" id="A0A8I0T3X6"/>
<feature type="domain" description="YqcC-like" evidence="1">
    <location>
        <begin position="5"/>
        <end position="99"/>
    </location>
</feature>
<dbReference type="RefSeq" id="WP_128732556.1">
    <property type="nucleotide sequence ID" value="NZ_AQHF01000020.1"/>
</dbReference>
<dbReference type="SUPFAM" id="SSF158452">
    <property type="entry name" value="YqcC-like"/>
    <property type="match status" value="1"/>
</dbReference>
<name>A0A8I0T3X6_9GAMM</name>
<comment type="caution">
    <text evidence="2">The sequence shown here is derived from an EMBL/GenBank/DDBJ whole genome shotgun (WGS) entry which is preliminary data.</text>
</comment>
<dbReference type="EMBL" id="AQHF01000020">
    <property type="protein sequence ID" value="MBE0345707.1"/>
    <property type="molecule type" value="Genomic_DNA"/>
</dbReference>
<proteinExistence type="predicted"/>
<evidence type="ECO:0000313" key="2">
    <source>
        <dbReference type="EMBL" id="MBE0345707.1"/>
    </source>
</evidence>
<dbReference type="Pfam" id="PF04287">
    <property type="entry name" value="DUF446"/>
    <property type="match status" value="1"/>
</dbReference>
<dbReference type="PANTHER" id="PTHR39586:SF1">
    <property type="entry name" value="CYTOPLASMIC PROTEIN"/>
    <property type="match status" value="1"/>
</dbReference>
<gene>
    <name evidence="2" type="ORF">PPEP_a0643</name>
</gene>
<dbReference type="InterPro" id="IPR007384">
    <property type="entry name" value="UCP006257"/>
</dbReference>
<dbReference type="Proteomes" id="UP000660708">
    <property type="component" value="Unassembled WGS sequence"/>
</dbReference>
<dbReference type="InterPro" id="IPR036814">
    <property type="entry name" value="YqcC-like_sf"/>
</dbReference>
<accession>A0A8I0T3X6</accession>
<evidence type="ECO:0000313" key="3">
    <source>
        <dbReference type="Proteomes" id="UP000660708"/>
    </source>
</evidence>
<dbReference type="PIRSF" id="PIRSF006257">
    <property type="entry name" value="UCP006257"/>
    <property type="match status" value="1"/>
</dbReference>
<organism evidence="2 3">
    <name type="scientific">Pseudoalteromonas peptidolytica F12-50-A1</name>
    <dbReference type="NCBI Taxonomy" id="1315280"/>
    <lineage>
        <taxon>Bacteria</taxon>
        <taxon>Pseudomonadati</taxon>
        <taxon>Pseudomonadota</taxon>
        <taxon>Gammaproteobacteria</taxon>
        <taxon>Alteromonadales</taxon>
        <taxon>Pseudoalteromonadaceae</taxon>
        <taxon>Pseudoalteromonas</taxon>
    </lineage>
</organism>
<dbReference type="PANTHER" id="PTHR39586">
    <property type="entry name" value="CYTOPLASMIC PROTEIN-RELATED"/>
    <property type="match status" value="1"/>
</dbReference>
<dbReference type="InterPro" id="IPR023376">
    <property type="entry name" value="YqcC-like_dom"/>
</dbReference>
<keyword evidence="3" id="KW-1185">Reference proteome</keyword>